<gene>
    <name evidence="10" type="ORF">ALC53_11896</name>
</gene>
<evidence type="ECO:0000256" key="5">
    <source>
        <dbReference type="ARBA" id="ARBA00022741"/>
    </source>
</evidence>
<dbReference type="InterPro" id="IPR005225">
    <property type="entry name" value="Small_GTP-bd"/>
</dbReference>
<dbReference type="SMART" id="SM00175">
    <property type="entry name" value="RAB"/>
    <property type="match status" value="1"/>
</dbReference>
<evidence type="ECO:0000256" key="3">
    <source>
        <dbReference type="ARBA" id="ARBA00022475"/>
    </source>
</evidence>
<dbReference type="PROSITE" id="PS51421">
    <property type="entry name" value="RAS"/>
    <property type="match status" value="1"/>
</dbReference>
<dbReference type="EMBL" id="KQ976692">
    <property type="protein sequence ID" value="KYM77885.1"/>
    <property type="molecule type" value="Genomic_DNA"/>
</dbReference>
<keyword evidence="5" id="KW-0547">Nucleotide-binding</keyword>
<dbReference type="InterPro" id="IPR027417">
    <property type="entry name" value="P-loop_NTPase"/>
</dbReference>
<dbReference type="Pfam" id="PF00071">
    <property type="entry name" value="Ras"/>
    <property type="match status" value="1"/>
</dbReference>
<dbReference type="InterPro" id="IPR001806">
    <property type="entry name" value="Small_GTPase"/>
</dbReference>
<keyword evidence="6" id="KW-0342">GTP-binding</keyword>
<evidence type="ECO:0000256" key="7">
    <source>
        <dbReference type="ARBA" id="ARBA00023136"/>
    </source>
</evidence>
<comment type="subcellular location">
    <subcellularLocation>
        <location evidence="1">Cell membrane</location>
        <topology evidence="1">Lipid-anchor</topology>
        <orientation evidence="1">Cytoplasmic side</orientation>
    </subcellularLocation>
</comment>
<dbReference type="SMART" id="SM00173">
    <property type="entry name" value="RAS"/>
    <property type="match status" value="1"/>
</dbReference>
<dbReference type="InterPro" id="IPR003578">
    <property type="entry name" value="Small_GTPase_Rho"/>
</dbReference>
<dbReference type="GO" id="GO:0003924">
    <property type="term" value="F:GTPase activity"/>
    <property type="evidence" value="ECO:0007669"/>
    <property type="project" value="InterPro"/>
</dbReference>
<dbReference type="NCBIfam" id="TIGR00231">
    <property type="entry name" value="small_GTP"/>
    <property type="match status" value="1"/>
</dbReference>
<proteinExistence type="inferred from homology"/>
<dbReference type="FunFam" id="3.40.50.300:FF:000983">
    <property type="entry name" value="Rho family GTPase"/>
    <property type="match status" value="1"/>
</dbReference>
<keyword evidence="3" id="KW-1003">Cell membrane</keyword>
<sequence>MPNRLNNRHYYQLKQMPDKRDVNQGISRPYLRHPGALYARAGEYVEFDMQMLHFYAPRMEMNTCDTYIFDNYVDSICIGGQQFEMTLWDSAGQEDYERLRPLSYPNTDCFLVCFSVSARSSFENVASKWHPELKAHCPNVPIVLVGTKADLRNHQEAMDIISPRDCNKMRRKIKAIKYVECSAIKQEGLEEVFVEAIKAVLKKPRSRKLCCVL</sequence>
<dbReference type="STRING" id="520822.A0A195B0R8"/>
<evidence type="ECO:0000256" key="8">
    <source>
        <dbReference type="ARBA" id="ARBA00023288"/>
    </source>
</evidence>
<dbReference type="Gene3D" id="3.40.50.300">
    <property type="entry name" value="P-loop containing nucleotide triphosphate hydrolases"/>
    <property type="match status" value="1"/>
</dbReference>
<dbReference type="PRINTS" id="PR00449">
    <property type="entry name" value="RASTRNSFRMNG"/>
</dbReference>
<dbReference type="GO" id="GO:0007264">
    <property type="term" value="P:small GTPase-mediated signal transduction"/>
    <property type="evidence" value="ECO:0007669"/>
    <property type="project" value="InterPro"/>
</dbReference>
<evidence type="ECO:0000256" key="2">
    <source>
        <dbReference type="ARBA" id="ARBA00010142"/>
    </source>
</evidence>
<comment type="similarity">
    <text evidence="2">Belongs to the small GTPase superfamily. Rho family.</text>
</comment>
<evidence type="ECO:0000256" key="1">
    <source>
        <dbReference type="ARBA" id="ARBA00004342"/>
    </source>
</evidence>
<evidence type="ECO:0000313" key="11">
    <source>
        <dbReference type="Proteomes" id="UP000078540"/>
    </source>
</evidence>
<dbReference type="GO" id="GO:0035099">
    <property type="term" value="P:hemocyte migration"/>
    <property type="evidence" value="ECO:0007669"/>
    <property type="project" value="UniProtKB-ARBA"/>
</dbReference>
<name>A0A195B0R8_9HYME</name>
<keyword evidence="11" id="KW-1185">Reference proteome</keyword>
<evidence type="ECO:0000256" key="4">
    <source>
        <dbReference type="ARBA" id="ARBA00022481"/>
    </source>
</evidence>
<dbReference type="GO" id="GO:0001667">
    <property type="term" value="P:ameboidal-type cell migration"/>
    <property type="evidence" value="ECO:0007669"/>
    <property type="project" value="UniProtKB-ARBA"/>
</dbReference>
<dbReference type="PANTHER" id="PTHR24072">
    <property type="entry name" value="RHO FAMILY GTPASE"/>
    <property type="match status" value="1"/>
</dbReference>
<keyword evidence="4" id="KW-0488">Methylation</keyword>
<dbReference type="SMART" id="SM00174">
    <property type="entry name" value="RHO"/>
    <property type="match status" value="1"/>
</dbReference>
<dbReference type="GO" id="GO:0035006">
    <property type="term" value="P:melanization defense response"/>
    <property type="evidence" value="ECO:0007669"/>
    <property type="project" value="UniProtKB-ARBA"/>
</dbReference>
<dbReference type="PROSITE" id="PS51420">
    <property type="entry name" value="RHO"/>
    <property type="match status" value="1"/>
</dbReference>
<evidence type="ECO:0000256" key="6">
    <source>
        <dbReference type="ARBA" id="ARBA00023134"/>
    </source>
</evidence>
<dbReference type="CDD" id="cd00157">
    <property type="entry name" value="Rho"/>
    <property type="match status" value="1"/>
</dbReference>
<keyword evidence="7" id="KW-0472">Membrane</keyword>
<organism evidence="10 11">
    <name type="scientific">Atta colombica</name>
    <dbReference type="NCBI Taxonomy" id="520822"/>
    <lineage>
        <taxon>Eukaryota</taxon>
        <taxon>Metazoa</taxon>
        <taxon>Ecdysozoa</taxon>
        <taxon>Arthropoda</taxon>
        <taxon>Hexapoda</taxon>
        <taxon>Insecta</taxon>
        <taxon>Pterygota</taxon>
        <taxon>Neoptera</taxon>
        <taxon>Endopterygota</taxon>
        <taxon>Hymenoptera</taxon>
        <taxon>Apocrita</taxon>
        <taxon>Aculeata</taxon>
        <taxon>Formicoidea</taxon>
        <taxon>Formicidae</taxon>
        <taxon>Myrmicinae</taxon>
        <taxon>Atta</taxon>
    </lineage>
</organism>
<dbReference type="GO" id="GO:0003006">
    <property type="term" value="P:developmental process involved in reproduction"/>
    <property type="evidence" value="ECO:0007669"/>
    <property type="project" value="UniProtKB-ARBA"/>
</dbReference>
<dbReference type="Proteomes" id="UP000078540">
    <property type="component" value="Unassembled WGS sequence"/>
</dbReference>
<dbReference type="SUPFAM" id="SSF52540">
    <property type="entry name" value="P-loop containing nucleoside triphosphate hydrolases"/>
    <property type="match status" value="1"/>
</dbReference>
<dbReference type="GO" id="GO:0022412">
    <property type="term" value="P:cellular process involved in reproduction in multicellular organism"/>
    <property type="evidence" value="ECO:0007669"/>
    <property type="project" value="UniProtKB-ARBA"/>
</dbReference>
<dbReference type="GO" id="GO:0005886">
    <property type="term" value="C:plasma membrane"/>
    <property type="evidence" value="ECO:0007669"/>
    <property type="project" value="UniProtKB-SubCell"/>
</dbReference>
<accession>A0A195B0R8</accession>
<protein>
    <submittedName>
        <fullName evidence="10">Ras-related protein ced-10</fullName>
    </submittedName>
</protein>
<reference evidence="10 11" key="1">
    <citation type="submission" date="2015-09" db="EMBL/GenBank/DDBJ databases">
        <title>Atta colombica WGS genome.</title>
        <authorList>
            <person name="Nygaard S."/>
            <person name="Hu H."/>
            <person name="Boomsma J."/>
            <person name="Zhang G."/>
        </authorList>
    </citation>
    <scope>NUCLEOTIDE SEQUENCE [LARGE SCALE GENOMIC DNA]</scope>
    <source>
        <strain evidence="10">Treedump-2</strain>
        <tissue evidence="10">Whole body</tissue>
    </source>
</reference>
<evidence type="ECO:0000313" key="10">
    <source>
        <dbReference type="EMBL" id="KYM77885.1"/>
    </source>
</evidence>
<dbReference type="AlphaFoldDB" id="A0A195B0R8"/>
<evidence type="ECO:0000256" key="9">
    <source>
        <dbReference type="ARBA" id="ARBA00023289"/>
    </source>
</evidence>
<dbReference type="GO" id="GO:0005525">
    <property type="term" value="F:GTP binding"/>
    <property type="evidence" value="ECO:0007669"/>
    <property type="project" value="UniProtKB-KW"/>
</dbReference>
<dbReference type="PROSITE" id="PS51419">
    <property type="entry name" value="RAB"/>
    <property type="match status" value="1"/>
</dbReference>
<keyword evidence="8" id="KW-0449">Lipoprotein</keyword>
<keyword evidence="9" id="KW-0636">Prenylation</keyword>